<proteinExistence type="predicted"/>
<sequence>MSLPPPTKRRNQPSGPGLTTRAGNKNIHPAQLAGLVPKTAEERAEDNERAAEVKAQSDRTKDSALAAIAAIEDEQRRKDIEYGETAHHPPPPARPQRRIRTPQLSPEEEEEMNLGKNLQFLPLEFLFTCNADPEANDSESGDSDSFRPPDESNDSGDDEDEPDASEDDEGASAAPPRKKNKKFSRADIQAARQTQDITGTPEIGGGGGKRKANDNGEKSVAKKTKIAKKSGMVSGAKERLKRREAKGTEDSDGMVHYGGPAIDDDADEIVEREKKGKGRAQASIVRIVAPAKRVTQKELRGDGSKRWTVKHIPGPAGNGDTFTDTVWPNLRKELGQLPPWHSLSDAQVQGVLDKFFTKFKMNAKDDVWQGLIMYRTNTWRAGFPLQAHRCVVDMVDNAKKRAEDGTAPPDEIPLHTPEGMKDYVASMLELDEANYKMKVFQWREWDEVQDKYTGLFQSSIILFTYSYHLAFLAALPGGLDVEAPAIGALLLASQAMERELGFWATGLYVPPGRSQKEQFSNDNWGDYTAESATTQRLMRRATYFVDSLKQLQGEQWEKINSVAASYLPKNKRARSRSASCSSSSDVEMVIEEETPLLIEFS</sequence>
<keyword evidence="3" id="KW-1185">Reference proteome</keyword>
<dbReference type="AlphaFoldDB" id="A0AAW0A6L5"/>
<feature type="compositionally biased region" description="Acidic residues" evidence="1">
    <location>
        <begin position="151"/>
        <end position="170"/>
    </location>
</feature>
<comment type="caution">
    <text evidence="2">The sequence shown here is derived from an EMBL/GenBank/DDBJ whole genome shotgun (WGS) entry which is preliminary data.</text>
</comment>
<feature type="region of interest" description="Disordered" evidence="1">
    <location>
        <begin position="1"/>
        <end position="113"/>
    </location>
</feature>
<protein>
    <submittedName>
        <fullName evidence="2">Uncharacterized protein</fullName>
    </submittedName>
</protein>
<accession>A0AAW0A6L5</accession>
<dbReference type="Proteomes" id="UP001362999">
    <property type="component" value="Unassembled WGS sequence"/>
</dbReference>
<feature type="compositionally biased region" description="Basic and acidic residues" evidence="1">
    <location>
        <begin position="39"/>
        <end position="62"/>
    </location>
</feature>
<reference evidence="2 3" key="1">
    <citation type="journal article" date="2024" name="J Genomics">
        <title>Draft genome sequencing and assembly of Favolaschia claudopus CIRM-BRFM 2984 isolated from oak limbs.</title>
        <authorList>
            <person name="Navarro D."/>
            <person name="Drula E."/>
            <person name="Chaduli D."/>
            <person name="Cazenave R."/>
            <person name="Ahrendt S."/>
            <person name="Wang J."/>
            <person name="Lipzen A."/>
            <person name="Daum C."/>
            <person name="Barry K."/>
            <person name="Grigoriev I.V."/>
            <person name="Favel A."/>
            <person name="Rosso M.N."/>
            <person name="Martin F."/>
        </authorList>
    </citation>
    <scope>NUCLEOTIDE SEQUENCE [LARGE SCALE GENOMIC DNA]</scope>
    <source>
        <strain evidence="2 3">CIRM-BRFM 2984</strain>
    </source>
</reference>
<evidence type="ECO:0000313" key="3">
    <source>
        <dbReference type="Proteomes" id="UP001362999"/>
    </source>
</evidence>
<feature type="region of interest" description="Disordered" evidence="1">
    <location>
        <begin position="129"/>
        <end position="262"/>
    </location>
</feature>
<organism evidence="2 3">
    <name type="scientific">Favolaschia claudopus</name>
    <dbReference type="NCBI Taxonomy" id="2862362"/>
    <lineage>
        <taxon>Eukaryota</taxon>
        <taxon>Fungi</taxon>
        <taxon>Dikarya</taxon>
        <taxon>Basidiomycota</taxon>
        <taxon>Agaricomycotina</taxon>
        <taxon>Agaricomycetes</taxon>
        <taxon>Agaricomycetidae</taxon>
        <taxon>Agaricales</taxon>
        <taxon>Marasmiineae</taxon>
        <taxon>Mycenaceae</taxon>
        <taxon>Favolaschia</taxon>
    </lineage>
</organism>
<evidence type="ECO:0000313" key="2">
    <source>
        <dbReference type="EMBL" id="KAK7001905.1"/>
    </source>
</evidence>
<feature type="compositionally biased region" description="Basic and acidic residues" evidence="1">
    <location>
        <begin position="211"/>
        <end position="220"/>
    </location>
</feature>
<evidence type="ECO:0000256" key="1">
    <source>
        <dbReference type="SAM" id="MobiDB-lite"/>
    </source>
</evidence>
<gene>
    <name evidence="2" type="ORF">R3P38DRAFT_3283719</name>
</gene>
<dbReference type="EMBL" id="JAWWNJ010000081">
    <property type="protein sequence ID" value="KAK7001905.1"/>
    <property type="molecule type" value="Genomic_DNA"/>
</dbReference>
<name>A0AAW0A6L5_9AGAR</name>
<feature type="compositionally biased region" description="Basic and acidic residues" evidence="1">
    <location>
        <begin position="73"/>
        <end position="87"/>
    </location>
</feature>